<organism evidence="2 3">
    <name type="scientific">Sorangium atrum</name>
    <dbReference type="NCBI Taxonomy" id="2995308"/>
    <lineage>
        <taxon>Bacteria</taxon>
        <taxon>Pseudomonadati</taxon>
        <taxon>Myxococcota</taxon>
        <taxon>Polyangia</taxon>
        <taxon>Polyangiales</taxon>
        <taxon>Polyangiaceae</taxon>
        <taxon>Sorangium</taxon>
    </lineage>
</organism>
<dbReference type="InterPro" id="IPR002634">
    <property type="entry name" value="BolA"/>
</dbReference>
<dbReference type="EMBL" id="JAQNDK010000005">
    <property type="protein sequence ID" value="MDC0684366.1"/>
    <property type="molecule type" value="Genomic_DNA"/>
</dbReference>
<dbReference type="Proteomes" id="UP001217485">
    <property type="component" value="Unassembled WGS sequence"/>
</dbReference>
<dbReference type="RefSeq" id="WP_272102490.1">
    <property type="nucleotide sequence ID" value="NZ_JAQNDK010000005.1"/>
</dbReference>
<dbReference type="Gene3D" id="3.30.300.90">
    <property type="entry name" value="BolA-like"/>
    <property type="match status" value="1"/>
</dbReference>
<dbReference type="PIRSF" id="PIRSF003113">
    <property type="entry name" value="BolA"/>
    <property type="match status" value="1"/>
</dbReference>
<evidence type="ECO:0000313" key="3">
    <source>
        <dbReference type="Proteomes" id="UP001217485"/>
    </source>
</evidence>
<evidence type="ECO:0000256" key="1">
    <source>
        <dbReference type="RuleBase" id="RU003860"/>
    </source>
</evidence>
<sequence>MPSHLTTFQGSIPEALKQAIEAKIEGSTAEVTGGGGHFNLVVTSPVFAGKSMLESQRLVYGAIAHLMAGDQAPVHAIDSLKTKTP</sequence>
<gene>
    <name evidence="2" type="ORF">POL72_41975</name>
</gene>
<dbReference type="InterPro" id="IPR036065">
    <property type="entry name" value="BolA-like_sf"/>
</dbReference>
<dbReference type="SUPFAM" id="SSF82657">
    <property type="entry name" value="BolA-like"/>
    <property type="match status" value="1"/>
</dbReference>
<keyword evidence="3" id="KW-1185">Reference proteome</keyword>
<protein>
    <submittedName>
        <fullName evidence="2">BolA family transcriptional regulator</fullName>
    </submittedName>
</protein>
<accession>A0ABT5CH16</accession>
<reference evidence="2 3" key="1">
    <citation type="submission" date="2023-01" db="EMBL/GenBank/DDBJ databases">
        <title>Minimal conservation of predation-associated metabolite biosynthetic gene clusters underscores biosynthetic potential of Myxococcota including descriptions for ten novel species: Archangium lansinium sp. nov., Myxococcus landrumus sp. nov., Nannocystis bai.</title>
        <authorList>
            <person name="Ahearne A."/>
            <person name="Stevens C."/>
            <person name="Dowd S."/>
        </authorList>
    </citation>
    <scope>NUCLEOTIDE SEQUENCE [LARGE SCALE GENOMIC DNA]</scope>
    <source>
        <strain evidence="2 3">WIWO2</strain>
    </source>
</reference>
<proteinExistence type="inferred from homology"/>
<evidence type="ECO:0000313" key="2">
    <source>
        <dbReference type="EMBL" id="MDC0684366.1"/>
    </source>
</evidence>
<comment type="similarity">
    <text evidence="1">Belongs to the BolA/IbaG family.</text>
</comment>
<comment type="caution">
    <text evidence="2">The sequence shown here is derived from an EMBL/GenBank/DDBJ whole genome shotgun (WGS) entry which is preliminary data.</text>
</comment>
<name>A0ABT5CH16_9BACT</name>
<dbReference type="Pfam" id="PF01722">
    <property type="entry name" value="BolA"/>
    <property type="match status" value="1"/>
</dbReference>